<evidence type="ECO:0000313" key="1">
    <source>
        <dbReference type="EMBL" id="KAI4530385.1"/>
    </source>
</evidence>
<proteinExistence type="predicted"/>
<dbReference type="AlphaFoldDB" id="A0AAD4TQ82"/>
<organism evidence="1 2">
    <name type="scientific">Ovis ammon polii</name>
    <dbReference type="NCBI Taxonomy" id="230172"/>
    <lineage>
        <taxon>Eukaryota</taxon>
        <taxon>Metazoa</taxon>
        <taxon>Chordata</taxon>
        <taxon>Craniata</taxon>
        <taxon>Vertebrata</taxon>
        <taxon>Euteleostomi</taxon>
        <taxon>Mammalia</taxon>
        <taxon>Eutheria</taxon>
        <taxon>Laurasiatheria</taxon>
        <taxon>Artiodactyla</taxon>
        <taxon>Ruminantia</taxon>
        <taxon>Pecora</taxon>
        <taxon>Bovidae</taxon>
        <taxon>Caprinae</taxon>
        <taxon>Ovis</taxon>
    </lineage>
</organism>
<keyword evidence="2" id="KW-1185">Reference proteome</keyword>
<sequence length="233" mass="25990">MEKGDGAAAQGYTVPQPYRLRSSFCNRNDFEMKPVSLVCDALLLKASRLSLMFTLQLGITLATSAAFLGDVERMLWCDTSSLKPTGRPGGSGHWRGECSKAIESQSCKSSQDVPADSKLSMEYGVFWDSLLSSASLTRMQSWFGPTMRQDAYKGAQIHPQIQAQLHGLRICSSLTGENWRLFSDVAEHLVIFSFAAELKKFLFANKQLTPLALPEICSIFYVPFLWKLQQPFD</sequence>
<dbReference type="Proteomes" id="UP001214576">
    <property type="component" value="Unassembled WGS sequence"/>
</dbReference>
<name>A0AAD4TQ82_OVIAM</name>
<comment type="caution">
    <text evidence="1">The sequence shown here is derived from an EMBL/GenBank/DDBJ whole genome shotgun (WGS) entry which is preliminary data.</text>
</comment>
<reference evidence="1" key="1">
    <citation type="submission" date="2022-03" db="EMBL/GenBank/DDBJ databases">
        <title>Genomic analyses of argali, domestic sheep and their hybrids provide insights into chromosomal evolution, heterosis and genetic basis of agronomic traits.</title>
        <authorList>
            <person name="Li M."/>
        </authorList>
    </citation>
    <scope>NUCLEOTIDE SEQUENCE</scope>
    <source>
        <strain evidence="1">CAU-MHL-2022a</strain>
        <tissue evidence="1">Skin</tissue>
    </source>
</reference>
<gene>
    <name evidence="1" type="ORF">MG293_019274</name>
</gene>
<evidence type="ECO:0000313" key="2">
    <source>
        <dbReference type="Proteomes" id="UP001214576"/>
    </source>
</evidence>
<dbReference type="EMBL" id="JAKZEL010000025">
    <property type="protein sequence ID" value="KAI4530385.1"/>
    <property type="molecule type" value="Genomic_DNA"/>
</dbReference>
<protein>
    <submittedName>
        <fullName evidence="1">Uncharacterized protein</fullName>
    </submittedName>
</protein>
<accession>A0AAD4TQ82</accession>